<dbReference type="EMBL" id="JBFDAA010000008">
    <property type="protein sequence ID" value="KAL1129561.1"/>
    <property type="molecule type" value="Genomic_DNA"/>
</dbReference>
<comment type="similarity">
    <text evidence="5">Belongs to the fem-1 family.</text>
</comment>
<dbReference type="InterPro" id="IPR002110">
    <property type="entry name" value="Ankyrin_rpt"/>
</dbReference>
<feature type="repeat" description="ANK" evidence="7">
    <location>
        <begin position="116"/>
        <end position="148"/>
    </location>
</feature>
<name>A0ABD0YED4_9HEMI</name>
<comment type="caution">
    <text evidence="8">The sequence shown here is derived from an EMBL/GenBank/DDBJ whole genome shotgun (WGS) entry which is preliminary data.</text>
</comment>
<dbReference type="AlphaFoldDB" id="A0ABD0YED4"/>
<dbReference type="Proteomes" id="UP001558652">
    <property type="component" value="Unassembled WGS sequence"/>
</dbReference>
<evidence type="ECO:0000256" key="3">
    <source>
        <dbReference type="ARBA" id="ARBA00022786"/>
    </source>
</evidence>
<evidence type="ECO:0000256" key="6">
    <source>
        <dbReference type="ARBA" id="ARBA00072197"/>
    </source>
</evidence>
<dbReference type="PANTHER" id="PTHR24173">
    <property type="entry name" value="ANKYRIN REPEAT CONTAINING"/>
    <property type="match status" value="1"/>
</dbReference>
<dbReference type="PANTHER" id="PTHR24173:SF78">
    <property type="entry name" value="PROTEIN FEM-1 HOMOLOG B"/>
    <property type="match status" value="1"/>
</dbReference>
<keyword evidence="9" id="KW-1185">Reference proteome</keyword>
<evidence type="ECO:0000256" key="1">
    <source>
        <dbReference type="ARBA" id="ARBA00004906"/>
    </source>
</evidence>
<dbReference type="Pfam" id="PF12796">
    <property type="entry name" value="Ank_2"/>
    <property type="match status" value="2"/>
</dbReference>
<organism evidence="8 9">
    <name type="scientific">Ranatra chinensis</name>
    <dbReference type="NCBI Taxonomy" id="642074"/>
    <lineage>
        <taxon>Eukaryota</taxon>
        <taxon>Metazoa</taxon>
        <taxon>Ecdysozoa</taxon>
        <taxon>Arthropoda</taxon>
        <taxon>Hexapoda</taxon>
        <taxon>Insecta</taxon>
        <taxon>Pterygota</taxon>
        <taxon>Neoptera</taxon>
        <taxon>Paraneoptera</taxon>
        <taxon>Hemiptera</taxon>
        <taxon>Heteroptera</taxon>
        <taxon>Panheteroptera</taxon>
        <taxon>Nepomorpha</taxon>
        <taxon>Nepidae</taxon>
        <taxon>Ranatrinae</taxon>
        <taxon>Ranatra</taxon>
    </lineage>
</organism>
<accession>A0ABD0YED4</accession>
<reference evidence="8 9" key="1">
    <citation type="submission" date="2024-07" db="EMBL/GenBank/DDBJ databases">
        <title>Chromosome-level genome assembly of the water stick insect Ranatra chinensis (Heteroptera: Nepidae).</title>
        <authorList>
            <person name="Liu X."/>
        </authorList>
    </citation>
    <scope>NUCLEOTIDE SEQUENCE [LARGE SCALE GENOMIC DNA]</scope>
    <source>
        <strain evidence="8">Cailab_2021Rc</strain>
        <tissue evidence="8">Muscle</tissue>
    </source>
</reference>
<dbReference type="Gene3D" id="1.25.40.20">
    <property type="entry name" value="Ankyrin repeat-containing domain"/>
    <property type="match status" value="3"/>
</dbReference>
<dbReference type="InterPro" id="IPR036770">
    <property type="entry name" value="Ankyrin_rpt-contain_sf"/>
</dbReference>
<protein>
    <recommendedName>
        <fullName evidence="6">Protein fem-1 homolog B</fullName>
    </recommendedName>
</protein>
<evidence type="ECO:0000313" key="9">
    <source>
        <dbReference type="Proteomes" id="UP001558652"/>
    </source>
</evidence>
<evidence type="ECO:0000256" key="5">
    <source>
        <dbReference type="ARBA" id="ARBA00038500"/>
    </source>
</evidence>
<dbReference type="PROSITE" id="PS50088">
    <property type="entry name" value="ANK_REPEAT"/>
    <property type="match status" value="4"/>
</dbReference>
<gene>
    <name evidence="8" type="ORF">AAG570_012506</name>
</gene>
<dbReference type="SMART" id="SM00248">
    <property type="entry name" value="ANK"/>
    <property type="match status" value="8"/>
</dbReference>
<evidence type="ECO:0000256" key="7">
    <source>
        <dbReference type="PROSITE-ProRule" id="PRU00023"/>
    </source>
</evidence>
<sequence length="621" mass="69552">KVFDEDGQHVTPLIVASQNGHDKVVKVLIQKFSPNLEHEGSVKVDGYVIEGATALWCAAGAGHLAVVKTLVKAGADVNHTTVTNSTPLRAACFNGRLDVVRYLTEHNADIHIANKFNNTCLMISSYKGHLDVVNYLLEKGVNPDEQAHCGATALLFASECGHVDVVIELLKHGASLIPNQFGMTPVLAAAERTRSEIVDYFITRPELTYEEKIDALELLGASFANDKDNYCLESAYHYLQKAMIMRFEDDENLLIKPYYPPVAAYENWVECQSLDQLEQIRFNENSLHMESLTVRERIMGANNPEVPHSVVFRGAVFADHARFDRCIELWLHALHLSQLNDLPVVKDLLRFAQVFSQMIHVRVDLSFAHVESVLAAAVLELERNKMKLSNPTPKDDVQQLKEDMESNVISALYILVILTKLMKSCDPAVEHRVHQLVFRLNKLQVASRHGQTLLHLCVNSETPVDNFHTNDVCKFPCSATAKLLIQCGADVNAMDSNRNTPLHIIVSYQKHISDFITLHSIIKELTEAGAHIDTVNMNGKTPFETASTGKTMWFSGVAEIILRTQSKLSLKCLAARAIQDYKILYHGLVPESLQSFIHLHGSGEYLFFTIFNFCLWAKSIQ</sequence>
<dbReference type="GO" id="GO:0005737">
    <property type="term" value="C:cytoplasm"/>
    <property type="evidence" value="ECO:0007669"/>
    <property type="project" value="UniProtKB-SubCell"/>
</dbReference>
<proteinExistence type="inferred from homology"/>
<evidence type="ECO:0000256" key="2">
    <source>
        <dbReference type="ARBA" id="ARBA00022737"/>
    </source>
</evidence>
<comment type="pathway">
    <text evidence="1">Protein modification; protein ubiquitination.</text>
</comment>
<dbReference type="PROSITE" id="PS50297">
    <property type="entry name" value="ANK_REP_REGION"/>
    <property type="match status" value="3"/>
</dbReference>
<keyword evidence="4 7" id="KW-0040">ANK repeat</keyword>
<feature type="repeat" description="ANK" evidence="7">
    <location>
        <begin position="50"/>
        <end position="82"/>
    </location>
</feature>
<feature type="repeat" description="ANK" evidence="7">
    <location>
        <begin position="83"/>
        <end position="115"/>
    </location>
</feature>
<dbReference type="Pfam" id="PF00023">
    <property type="entry name" value="Ank"/>
    <property type="match status" value="1"/>
</dbReference>
<evidence type="ECO:0000313" key="8">
    <source>
        <dbReference type="EMBL" id="KAL1129561.1"/>
    </source>
</evidence>
<dbReference type="PRINTS" id="PR01415">
    <property type="entry name" value="ANKYRIN"/>
</dbReference>
<feature type="non-terminal residue" evidence="8">
    <location>
        <position position="1"/>
    </location>
</feature>
<evidence type="ECO:0000256" key="4">
    <source>
        <dbReference type="ARBA" id="ARBA00023043"/>
    </source>
</evidence>
<dbReference type="SUPFAM" id="SSF48403">
    <property type="entry name" value="Ankyrin repeat"/>
    <property type="match status" value="2"/>
</dbReference>
<keyword evidence="2" id="KW-0677">Repeat</keyword>
<keyword evidence="3" id="KW-0833">Ubl conjugation pathway</keyword>
<feature type="repeat" description="ANK" evidence="7">
    <location>
        <begin position="149"/>
        <end position="176"/>
    </location>
</feature>